<evidence type="ECO:0000256" key="1">
    <source>
        <dbReference type="SAM" id="MobiDB-lite"/>
    </source>
</evidence>
<keyword evidence="2" id="KW-0472">Membrane</keyword>
<keyword evidence="2" id="KW-1133">Transmembrane helix</keyword>
<proteinExistence type="predicted"/>
<dbReference type="KEGG" id="aarc:G127AT_03955"/>
<reference evidence="3" key="1">
    <citation type="submission" date="2021-03" db="EMBL/GenBank/DDBJ databases">
        <title>Agromyces archimandritus sp. nov., isolated from the cockroach Archimandrita tessellata.</title>
        <authorList>
            <person name="Guzman J."/>
            <person name="Ortuzar M."/>
            <person name="Poehlein A."/>
            <person name="Daniel R."/>
            <person name="Trujillo M."/>
            <person name="Vilcinskas A."/>
        </authorList>
    </citation>
    <scope>NUCLEOTIDE SEQUENCE</scope>
    <source>
        <strain evidence="3">G127AT</strain>
    </source>
</reference>
<organism evidence="3 4">
    <name type="scientific">Agromyces archimandritae</name>
    <dbReference type="NCBI Taxonomy" id="2781962"/>
    <lineage>
        <taxon>Bacteria</taxon>
        <taxon>Bacillati</taxon>
        <taxon>Actinomycetota</taxon>
        <taxon>Actinomycetes</taxon>
        <taxon>Micrococcales</taxon>
        <taxon>Microbacteriaceae</taxon>
        <taxon>Agromyces</taxon>
    </lineage>
</organism>
<evidence type="ECO:0000313" key="4">
    <source>
        <dbReference type="Proteomes" id="UP000671914"/>
    </source>
</evidence>
<gene>
    <name evidence="3" type="ORF">G127AT_03955</name>
</gene>
<feature type="region of interest" description="Disordered" evidence="1">
    <location>
        <begin position="30"/>
        <end position="56"/>
    </location>
</feature>
<name>A0A975FPE0_9MICO</name>
<sequence length="247" mass="26523">MKPSSDEELDDRIRRLGLVSLTKEVQDLLDEQATSLQDPHVREDAERQLDGRGRKRGLKKRWHVGGAVALASLSVAVPAAGTALWLARTGEFGDPSRSTEEDSSEWIDLTAPDVPEVVDDSYPAYLDLPPGASPSDAVEDVQRIMGRLGVDAGGSGIAQDGLIVSTYEGWAICSWFDYWLDGDDAAKAVAVDWLGDVANYPAITALDSGGVVDGLHKSVSSARDGDSAAVERGYAFWDCYGVMGEEH</sequence>
<protein>
    <submittedName>
        <fullName evidence="3">Uncharacterized protein</fullName>
    </submittedName>
</protein>
<dbReference type="AlphaFoldDB" id="A0A975FPE0"/>
<accession>A0A975FPE0</accession>
<feature type="compositionally biased region" description="Basic and acidic residues" evidence="1">
    <location>
        <begin position="39"/>
        <end position="52"/>
    </location>
</feature>
<feature type="transmembrane region" description="Helical" evidence="2">
    <location>
        <begin position="62"/>
        <end position="87"/>
    </location>
</feature>
<evidence type="ECO:0000256" key="2">
    <source>
        <dbReference type="SAM" id="Phobius"/>
    </source>
</evidence>
<evidence type="ECO:0000313" key="3">
    <source>
        <dbReference type="EMBL" id="QTX05387.1"/>
    </source>
</evidence>
<dbReference type="EMBL" id="CP071696">
    <property type="protein sequence ID" value="QTX05387.1"/>
    <property type="molecule type" value="Genomic_DNA"/>
</dbReference>
<dbReference type="RefSeq" id="WP_210900126.1">
    <property type="nucleotide sequence ID" value="NZ_CP071696.1"/>
</dbReference>
<keyword evidence="4" id="KW-1185">Reference proteome</keyword>
<dbReference type="Proteomes" id="UP000671914">
    <property type="component" value="Chromosome"/>
</dbReference>
<keyword evidence="2" id="KW-0812">Transmembrane</keyword>